<feature type="domain" description="Lipid/polyisoprenoid-binding YceI-like" evidence="2">
    <location>
        <begin position="35"/>
        <end position="195"/>
    </location>
</feature>
<keyword evidence="4" id="KW-1185">Reference proteome</keyword>
<organism evidence="3 4">
    <name type="scientific">Pseudoxanthomonas taiwanensis</name>
    <dbReference type="NCBI Taxonomy" id="176598"/>
    <lineage>
        <taxon>Bacteria</taxon>
        <taxon>Pseudomonadati</taxon>
        <taxon>Pseudomonadota</taxon>
        <taxon>Gammaproteobacteria</taxon>
        <taxon>Lysobacterales</taxon>
        <taxon>Lysobacteraceae</taxon>
        <taxon>Pseudoxanthomonas</taxon>
    </lineage>
</organism>
<dbReference type="Gene3D" id="2.40.128.110">
    <property type="entry name" value="Lipid/polyisoprenoid-binding, YceI-like"/>
    <property type="match status" value="1"/>
</dbReference>
<accession>A0A921P1P2</accession>
<comment type="caution">
    <text evidence="3">The sequence shown here is derived from an EMBL/GenBank/DDBJ whole genome shotgun (WGS) entry which is preliminary data.</text>
</comment>
<feature type="chain" id="PRO_5036828284" description="Lipid/polyisoprenoid-binding YceI-like domain-containing protein" evidence="1">
    <location>
        <begin position="27"/>
        <end position="199"/>
    </location>
</feature>
<gene>
    <name evidence="3" type="ORF">CR938_04545</name>
</gene>
<dbReference type="EMBL" id="PDWK01000015">
    <property type="protein sequence ID" value="KAF1689776.1"/>
    <property type="molecule type" value="Genomic_DNA"/>
</dbReference>
<dbReference type="SUPFAM" id="SSF101874">
    <property type="entry name" value="YceI-like"/>
    <property type="match status" value="1"/>
</dbReference>
<dbReference type="InterPro" id="IPR007372">
    <property type="entry name" value="Lipid/polyisoprenoid-bd_YceI"/>
</dbReference>
<dbReference type="Proteomes" id="UP000717981">
    <property type="component" value="Unassembled WGS sequence"/>
</dbReference>
<dbReference type="AlphaFoldDB" id="A0A921P1P2"/>
<dbReference type="SMART" id="SM00867">
    <property type="entry name" value="YceI"/>
    <property type="match status" value="1"/>
</dbReference>
<name>A0A921P1P2_9GAMM</name>
<dbReference type="OrthoDB" id="5966233at2"/>
<evidence type="ECO:0000313" key="4">
    <source>
        <dbReference type="Proteomes" id="UP000717981"/>
    </source>
</evidence>
<evidence type="ECO:0000313" key="3">
    <source>
        <dbReference type="EMBL" id="KAF1689776.1"/>
    </source>
</evidence>
<sequence>MVRPVRERRWMPWFLLAALLAPPGSAAPVSASQPPLRVDPARSHLGFEVRTRVGHRLGGEFPRYEGLVERLADGRHRVRLRVATAEAVIPGRPRYTAWMRGEHFFDPLRYPWMEFVSEPYDPAVLAAGGPLRGHLTLRAHTHAEVLEVAPAACARPGRDCPVSVRGDIDRGRYGMADWRMVLSDRVRFVMQVWLREEAP</sequence>
<evidence type="ECO:0000259" key="2">
    <source>
        <dbReference type="SMART" id="SM00867"/>
    </source>
</evidence>
<keyword evidence="1" id="KW-0732">Signal</keyword>
<feature type="signal peptide" evidence="1">
    <location>
        <begin position="1"/>
        <end position="26"/>
    </location>
</feature>
<dbReference type="Pfam" id="PF04264">
    <property type="entry name" value="YceI"/>
    <property type="match status" value="1"/>
</dbReference>
<dbReference type="PANTHER" id="PTHR34406">
    <property type="entry name" value="PROTEIN YCEI"/>
    <property type="match status" value="1"/>
</dbReference>
<dbReference type="PANTHER" id="PTHR34406:SF1">
    <property type="entry name" value="PROTEIN YCEI"/>
    <property type="match status" value="1"/>
</dbReference>
<reference evidence="3" key="1">
    <citation type="submission" date="2017-10" db="EMBL/GenBank/DDBJ databases">
        <title>Whole genome sequencing of members of genus Pseudoxanthomonas.</title>
        <authorList>
            <person name="Kumar S."/>
            <person name="Bansal K."/>
            <person name="Kaur A."/>
            <person name="Patil P."/>
            <person name="Sharma S."/>
            <person name="Patil P.B."/>
        </authorList>
    </citation>
    <scope>NUCLEOTIDE SEQUENCE</scope>
    <source>
        <strain evidence="3">DSM 22914</strain>
    </source>
</reference>
<proteinExistence type="predicted"/>
<evidence type="ECO:0000256" key="1">
    <source>
        <dbReference type="SAM" id="SignalP"/>
    </source>
</evidence>
<protein>
    <recommendedName>
        <fullName evidence="2">Lipid/polyisoprenoid-binding YceI-like domain-containing protein</fullName>
    </recommendedName>
</protein>
<dbReference type="InterPro" id="IPR036761">
    <property type="entry name" value="TTHA0802/YceI-like_sf"/>
</dbReference>